<evidence type="ECO:0000256" key="1">
    <source>
        <dbReference type="ARBA" id="ARBA00010617"/>
    </source>
</evidence>
<protein>
    <submittedName>
        <fullName evidence="2">Uncharacterized protein</fullName>
    </submittedName>
</protein>
<dbReference type="InterPro" id="IPR036396">
    <property type="entry name" value="Cyt_P450_sf"/>
</dbReference>
<dbReference type="InterPro" id="IPR050196">
    <property type="entry name" value="Cytochrome_P450_Monoox"/>
</dbReference>
<dbReference type="AlphaFoldDB" id="G1Q3L9"/>
<dbReference type="PANTHER" id="PTHR24291:SF149">
    <property type="entry name" value="CYTOCHROME P450 4B1"/>
    <property type="match status" value="1"/>
</dbReference>
<sequence length="86" mass="9882">DTVTSGISWFLSYMALNPHQHHCREEVCEILGDRDSFQWDDLGKMTYLTTCTKENLHFYLPVPQVYCQLNKPVSFVDGRSLPAGVM</sequence>
<dbReference type="Pfam" id="PF00067">
    <property type="entry name" value="p450"/>
    <property type="match status" value="1"/>
</dbReference>
<name>G1Q3L9_MYOLU</name>
<dbReference type="GO" id="GO:0016705">
    <property type="term" value="F:oxidoreductase activity, acting on paired donors, with incorporation or reduction of molecular oxygen"/>
    <property type="evidence" value="ECO:0007669"/>
    <property type="project" value="InterPro"/>
</dbReference>
<dbReference type="STRING" id="59463.ENSMLUP00000018302"/>
<keyword evidence="3" id="KW-1185">Reference proteome</keyword>
<dbReference type="InterPro" id="IPR001128">
    <property type="entry name" value="Cyt_P450"/>
</dbReference>
<dbReference type="GO" id="GO:0005506">
    <property type="term" value="F:iron ion binding"/>
    <property type="evidence" value="ECO:0007669"/>
    <property type="project" value="InterPro"/>
</dbReference>
<dbReference type="Gene3D" id="1.10.630.10">
    <property type="entry name" value="Cytochrome P450"/>
    <property type="match status" value="1"/>
</dbReference>
<dbReference type="GeneTree" id="ENSGT00940000161441"/>
<dbReference type="GO" id="GO:0004497">
    <property type="term" value="F:monooxygenase activity"/>
    <property type="evidence" value="ECO:0007669"/>
    <property type="project" value="InterPro"/>
</dbReference>
<accession>G1Q3L9</accession>
<reference evidence="2" key="2">
    <citation type="submission" date="2025-08" db="UniProtKB">
        <authorList>
            <consortium name="Ensembl"/>
        </authorList>
    </citation>
    <scope>IDENTIFICATION</scope>
</reference>
<dbReference type="HOGENOM" id="CLU_2215972_0_0_1"/>
<evidence type="ECO:0000313" key="2">
    <source>
        <dbReference type="Ensembl" id="ENSMLUP00000018302.1"/>
    </source>
</evidence>
<organism evidence="2 3">
    <name type="scientific">Myotis lucifugus</name>
    <name type="common">Little brown bat</name>
    <dbReference type="NCBI Taxonomy" id="59463"/>
    <lineage>
        <taxon>Eukaryota</taxon>
        <taxon>Metazoa</taxon>
        <taxon>Chordata</taxon>
        <taxon>Craniata</taxon>
        <taxon>Vertebrata</taxon>
        <taxon>Euteleostomi</taxon>
        <taxon>Mammalia</taxon>
        <taxon>Eutheria</taxon>
        <taxon>Laurasiatheria</taxon>
        <taxon>Chiroptera</taxon>
        <taxon>Yangochiroptera</taxon>
        <taxon>Vespertilionidae</taxon>
        <taxon>Myotis</taxon>
    </lineage>
</organism>
<dbReference type="EMBL" id="AAPE02014857">
    <property type="status" value="NOT_ANNOTATED_CDS"/>
    <property type="molecule type" value="Genomic_DNA"/>
</dbReference>
<dbReference type="PANTHER" id="PTHR24291">
    <property type="entry name" value="CYTOCHROME P450 FAMILY 4"/>
    <property type="match status" value="1"/>
</dbReference>
<dbReference type="InParanoid" id="G1Q3L9"/>
<dbReference type="SUPFAM" id="SSF48264">
    <property type="entry name" value="Cytochrome P450"/>
    <property type="match status" value="1"/>
</dbReference>
<reference evidence="2" key="3">
    <citation type="submission" date="2025-09" db="UniProtKB">
        <authorList>
            <consortium name="Ensembl"/>
        </authorList>
    </citation>
    <scope>IDENTIFICATION</scope>
</reference>
<dbReference type="eggNOG" id="KOG0157">
    <property type="taxonomic scope" value="Eukaryota"/>
</dbReference>
<dbReference type="Ensembl" id="ENSMLUT00000023108.1">
    <property type="protein sequence ID" value="ENSMLUP00000018302.1"/>
    <property type="gene ID" value="ENSMLUG00000025621.1"/>
</dbReference>
<proteinExistence type="inferred from homology"/>
<comment type="similarity">
    <text evidence="1">Belongs to the cytochrome P450 family.</text>
</comment>
<dbReference type="GO" id="GO:0020037">
    <property type="term" value="F:heme binding"/>
    <property type="evidence" value="ECO:0007669"/>
    <property type="project" value="InterPro"/>
</dbReference>
<evidence type="ECO:0000313" key="3">
    <source>
        <dbReference type="Proteomes" id="UP000001074"/>
    </source>
</evidence>
<reference evidence="2 3" key="1">
    <citation type="journal article" date="2011" name="Nature">
        <title>A high-resolution map of human evolutionary constraint using 29 mammals.</title>
        <authorList>
            <person name="Lindblad-Toh K."/>
            <person name="Garber M."/>
            <person name="Zuk O."/>
            <person name="Lin M.F."/>
            <person name="Parker B.J."/>
            <person name="Washietl S."/>
            <person name="Kheradpour P."/>
            <person name="Ernst J."/>
            <person name="Jordan G."/>
            <person name="Mauceli E."/>
            <person name="Ward L.D."/>
            <person name="Lowe C.B."/>
            <person name="Holloway A.K."/>
            <person name="Clamp M."/>
            <person name="Gnerre S."/>
            <person name="Alfoldi J."/>
            <person name="Beal K."/>
            <person name="Chang J."/>
            <person name="Clawson H."/>
            <person name="Cuff J."/>
            <person name="Di Palma F."/>
            <person name="Fitzgerald S."/>
            <person name="Flicek P."/>
            <person name="Guttman M."/>
            <person name="Hubisz M.J."/>
            <person name="Jaffe D.B."/>
            <person name="Jungreis I."/>
            <person name="Kent W.J."/>
            <person name="Kostka D."/>
            <person name="Lara M."/>
            <person name="Martins A.L."/>
            <person name="Massingham T."/>
            <person name="Moltke I."/>
            <person name="Raney B.J."/>
            <person name="Rasmussen M.D."/>
            <person name="Robinson J."/>
            <person name="Stark A."/>
            <person name="Vilella A.J."/>
            <person name="Wen J."/>
            <person name="Xie X."/>
            <person name="Zody M.C."/>
            <person name="Baldwin J."/>
            <person name="Bloom T."/>
            <person name="Chin C.W."/>
            <person name="Heiman D."/>
            <person name="Nicol R."/>
            <person name="Nusbaum C."/>
            <person name="Young S."/>
            <person name="Wilkinson J."/>
            <person name="Worley K.C."/>
            <person name="Kovar C.L."/>
            <person name="Muzny D.M."/>
            <person name="Gibbs R.A."/>
            <person name="Cree A."/>
            <person name="Dihn H.H."/>
            <person name="Fowler G."/>
            <person name="Jhangiani S."/>
            <person name="Joshi V."/>
            <person name="Lee S."/>
            <person name="Lewis L.R."/>
            <person name="Nazareth L.V."/>
            <person name="Okwuonu G."/>
            <person name="Santibanez J."/>
            <person name="Warren W.C."/>
            <person name="Mardis E.R."/>
            <person name="Weinstock G.M."/>
            <person name="Wilson R.K."/>
            <person name="Delehaunty K."/>
            <person name="Dooling D."/>
            <person name="Fronik C."/>
            <person name="Fulton L."/>
            <person name="Fulton B."/>
            <person name="Graves T."/>
            <person name="Minx P."/>
            <person name="Sodergren E."/>
            <person name="Birney E."/>
            <person name="Margulies E.H."/>
            <person name="Herrero J."/>
            <person name="Green E.D."/>
            <person name="Haussler D."/>
            <person name="Siepel A."/>
            <person name="Goldman N."/>
            <person name="Pollard K.S."/>
            <person name="Pedersen J.S."/>
            <person name="Lander E.S."/>
            <person name="Kellis M."/>
        </authorList>
    </citation>
    <scope>NUCLEOTIDE SEQUENCE [LARGE SCALE GENOMIC DNA]</scope>
</reference>
<dbReference type="Proteomes" id="UP000001074">
    <property type="component" value="Unassembled WGS sequence"/>
</dbReference>